<reference evidence="1 2" key="1">
    <citation type="submission" date="2012-09" db="EMBL/GenBank/DDBJ databases">
        <title>Celeribacter baekdonensis B30 Genome Sequencing.</title>
        <authorList>
            <person name="Wang W."/>
        </authorList>
    </citation>
    <scope>NUCLEOTIDE SEQUENCE [LARGE SCALE GENOMIC DNA]</scope>
    <source>
        <strain evidence="1 2">B30</strain>
    </source>
</reference>
<dbReference type="InterPro" id="IPR056918">
    <property type="entry name" value="8xMP"/>
</dbReference>
<evidence type="ECO:0000313" key="2">
    <source>
        <dbReference type="Proteomes" id="UP000006762"/>
    </source>
</evidence>
<gene>
    <name evidence="1" type="ORF">B30_07471</name>
</gene>
<dbReference type="STRING" id="1208323.B30_07471"/>
<sequence length="74" mass="9019">MHWKPRMTEDTDYKLDFFKRLGLADETGRLDLEKTKAAYCQAHKNRDFEIELYWKRATYFWGFQVSFLQLSVSF</sequence>
<keyword evidence="2" id="KW-1185">Reference proteome</keyword>
<protein>
    <submittedName>
        <fullName evidence="1">Uncharacterized protein</fullName>
    </submittedName>
</protein>
<accession>K2JQT1</accession>
<dbReference type="AlphaFoldDB" id="K2JQT1"/>
<dbReference type="Proteomes" id="UP000006762">
    <property type="component" value="Unassembled WGS sequence"/>
</dbReference>
<name>K2JQT1_9RHOB</name>
<dbReference type="EMBL" id="AMRK01000003">
    <property type="protein sequence ID" value="EKE72804.1"/>
    <property type="molecule type" value="Genomic_DNA"/>
</dbReference>
<dbReference type="PATRIC" id="fig|1208323.3.peg.1546"/>
<dbReference type="Pfam" id="PF24838">
    <property type="entry name" value="8xMP"/>
    <property type="match status" value="1"/>
</dbReference>
<evidence type="ECO:0000313" key="1">
    <source>
        <dbReference type="EMBL" id="EKE72804.1"/>
    </source>
</evidence>
<proteinExistence type="predicted"/>
<comment type="caution">
    <text evidence="1">The sequence shown here is derived from an EMBL/GenBank/DDBJ whole genome shotgun (WGS) entry which is preliminary data.</text>
</comment>
<organism evidence="1 2">
    <name type="scientific">Celeribacter baekdonensis B30</name>
    <dbReference type="NCBI Taxonomy" id="1208323"/>
    <lineage>
        <taxon>Bacteria</taxon>
        <taxon>Pseudomonadati</taxon>
        <taxon>Pseudomonadota</taxon>
        <taxon>Alphaproteobacteria</taxon>
        <taxon>Rhodobacterales</taxon>
        <taxon>Roseobacteraceae</taxon>
        <taxon>Celeribacter</taxon>
    </lineage>
</organism>